<dbReference type="Proteomes" id="UP000032515">
    <property type="component" value="Unassembled WGS sequence"/>
</dbReference>
<dbReference type="EMBL" id="JXXE01000687">
    <property type="protein sequence ID" value="KIZ34217.1"/>
    <property type="molecule type" value="Genomic_DNA"/>
</dbReference>
<dbReference type="OrthoDB" id="9812467at2"/>
<dbReference type="InterPro" id="IPR037523">
    <property type="entry name" value="VOC_core"/>
</dbReference>
<dbReference type="PROSITE" id="PS51819">
    <property type="entry name" value="VOC"/>
    <property type="match status" value="1"/>
</dbReference>
<dbReference type="InterPro" id="IPR029068">
    <property type="entry name" value="Glyas_Bleomycin-R_OHBP_Dase"/>
</dbReference>
<evidence type="ECO:0000259" key="1">
    <source>
        <dbReference type="PROSITE" id="PS51819"/>
    </source>
</evidence>
<proteinExistence type="predicted"/>
<evidence type="ECO:0000313" key="2">
    <source>
        <dbReference type="EMBL" id="KIZ34217.1"/>
    </source>
</evidence>
<dbReference type="SUPFAM" id="SSF54593">
    <property type="entry name" value="Glyoxalase/Bleomycin resistance protein/Dihydroxybiphenyl dioxygenase"/>
    <property type="match status" value="1"/>
</dbReference>
<gene>
    <name evidence="2" type="ORF">OO17_27130</name>
</gene>
<organism evidence="2 3">
    <name type="scientific">Rhodopseudomonas palustris</name>
    <dbReference type="NCBI Taxonomy" id="1076"/>
    <lineage>
        <taxon>Bacteria</taxon>
        <taxon>Pseudomonadati</taxon>
        <taxon>Pseudomonadota</taxon>
        <taxon>Alphaproteobacteria</taxon>
        <taxon>Hyphomicrobiales</taxon>
        <taxon>Nitrobacteraceae</taxon>
        <taxon>Rhodopseudomonas</taxon>
    </lineage>
</organism>
<feature type="domain" description="VOC" evidence="1">
    <location>
        <begin position="8"/>
        <end position="150"/>
    </location>
</feature>
<comment type="caution">
    <text evidence="2">The sequence shown here is derived from an EMBL/GenBank/DDBJ whole genome shotgun (WGS) entry which is preliminary data.</text>
</comment>
<dbReference type="InterPro" id="IPR025870">
    <property type="entry name" value="Glyoxalase-like_dom"/>
</dbReference>
<dbReference type="RefSeq" id="WP_044417849.1">
    <property type="nucleotide sequence ID" value="NZ_JXXE01000687.1"/>
</dbReference>
<dbReference type="AlphaFoldDB" id="A0A0D7E3R8"/>
<name>A0A0D7E3R8_RHOPL</name>
<dbReference type="PANTHER" id="PTHR40265:SF1">
    <property type="entry name" value="GLYOXALASE-LIKE DOMAIN-CONTAINING PROTEIN"/>
    <property type="match status" value="1"/>
</dbReference>
<accession>A0A0D7E3R8</accession>
<dbReference type="Gene3D" id="3.10.180.10">
    <property type="entry name" value="2,3-Dihydroxybiphenyl 1,2-Dioxygenase, domain 1"/>
    <property type="match status" value="1"/>
</dbReference>
<dbReference type="PANTHER" id="PTHR40265">
    <property type="entry name" value="BLL2707 PROTEIN"/>
    <property type="match status" value="1"/>
</dbReference>
<dbReference type="Pfam" id="PF13468">
    <property type="entry name" value="Glyoxalase_3"/>
    <property type="match status" value="1"/>
</dbReference>
<dbReference type="PATRIC" id="fig|1076.23.peg.2011"/>
<protein>
    <recommendedName>
        <fullName evidence="1">VOC domain-containing protein</fullName>
    </recommendedName>
</protein>
<reference evidence="2 3" key="1">
    <citation type="submission" date="2014-11" db="EMBL/GenBank/DDBJ databases">
        <title>Genomics and ecophysiology of heterotrophic nitrogen fixing bacteria isolated from estuarine surface water.</title>
        <authorList>
            <person name="Bentzon-Tilia M."/>
            <person name="Severin I."/>
            <person name="Hansen L.H."/>
            <person name="Riemann L."/>
        </authorList>
    </citation>
    <scope>NUCLEOTIDE SEQUENCE [LARGE SCALE GENOMIC DNA]</scope>
    <source>
        <strain evidence="2 3">BAL398</strain>
    </source>
</reference>
<sequence length="285" mass="30082">MALENIIGIDHAVIVVKDLDQAAANWKQLGFTVSPRGTHSEKLGSGNYTIMFGDDYIELLGILTETEHNAPTRAFLADRGEGIERVAFTTKDAALGAAEIRELGFDAIGPIDFGRPVDLPGGGKSEAKFSIFQWPIKEAPAGLRIFACQHRTRDAVWIPELKQHANSVTGLKRVIVLSPKPESDARHLVRLMDGELHTDPDGTVVVPSGSDRAEFAFVTRELLGKQYPGVPLEGLPERGGVGLVLTVADPAAAAQAVGAAGVKIEGGIAVPPAAGNGALLAFVAD</sequence>
<evidence type="ECO:0000313" key="3">
    <source>
        <dbReference type="Proteomes" id="UP000032515"/>
    </source>
</evidence>